<dbReference type="RefSeq" id="WP_188639193.1">
    <property type="nucleotide sequence ID" value="NZ_BMHM01000003.1"/>
</dbReference>
<dbReference type="SUPFAM" id="SSF51206">
    <property type="entry name" value="cAMP-binding domain-like"/>
    <property type="match status" value="1"/>
</dbReference>
<dbReference type="SMART" id="SM00100">
    <property type="entry name" value="cNMP"/>
    <property type="match status" value="1"/>
</dbReference>
<evidence type="ECO:0000256" key="2">
    <source>
        <dbReference type="ARBA" id="ARBA00023125"/>
    </source>
</evidence>
<evidence type="ECO:0000259" key="4">
    <source>
        <dbReference type="PROSITE" id="PS51063"/>
    </source>
</evidence>
<evidence type="ECO:0000256" key="3">
    <source>
        <dbReference type="ARBA" id="ARBA00023163"/>
    </source>
</evidence>
<evidence type="ECO:0000313" key="5">
    <source>
        <dbReference type="EMBL" id="GGC88398.1"/>
    </source>
</evidence>
<dbReference type="InterPro" id="IPR036388">
    <property type="entry name" value="WH-like_DNA-bd_sf"/>
</dbReference>
<keyword evidence="1" id="KW-0805">Transcription regulation</keyword>
<keyword evidence="6" id="KW-1185">Reference proteome</keyword>
<sequence length="237" mass="25865">MISISHAINTNRLLADLPSAEQAALAACCEVVPLAFGEVLYQPTDTVTYAYFPINSFVSNIVILNNDSRLEVTMAGLEGMLGIALVLGFNKAPLLAVVQGAGVALRIPASQFQALLPTSPALHQRLMRYLYIVMNQLANSAACIHFHRIEERLARWLLMTQDRAQSDHLQLTHEFLAMMLGVRRAGITLAALALQQRGLISYHRGDIIILDRSGLVAAACQCYTQDCALYANAMATP</sequence>
<accession>A0ABQ1P320</accession>
<dbReference type="InterPro" id="IPR036390">
    <property type="entry name" value="WH_DNA-bd_sf"/>
</dbReference>
<dbReference type="PANTHER" id="PTHR24567:SF74">
    <property type="entry name" value="HTH-TYPE TRANSCRIPTIONAL REGULATOR ARCR"/>
    <property type="match status" value="1"/>
</dbReference>
<dbReference type="SUPFAM" id="SSF46785">
    <property type="entry name" value="Winged helix' DNA-binding domain"/>
    <property type="match status" value="1"/>
</dbReference>
<name>A0ABQ1P320_9GAMM</name>
<dbReference type="PANTHER" id="PTHR24567">
    <property type="entry name" value="CRP FAMILY TRANSCRIPTIONAL REGULATORY PROTEIN"/>
    <property type="match status" value="1"/>
</dbReference>
<evidence type="ECO:0000256" key="1">
    <source>
        <dbReference type="ARBA" id="ARBA00023015"/>
    </source>
</evidence>
<dbReference type="InterPro" id="IPR050397">
    <property type="entry name" value="Env_Response_Regulators"/>
</dbReference>
<dbReference type="CDD" id="cd00038">
    <property type="entry name" value="CAP_ED"/>
    <property type="match status" value="1"/>
</dbReference>
<evidence type="ECO:0000313" key="6">
    <source>
        <dbReference type="Proteomes" id="UP000597301"/>
    </source>
</evidence>
<gene>
    <name evidence="5" type="ORF">GCM10011382_18220</name>
</gene>
<feature type="domain" description="HTH crp-type" evidence="4">
    <location>
        <begin position="147"/>
        <end position="213"/>
    </location>
</feature>
<comment type="caution">
    <text evidence="5">The sequence shown here is derived from an EMBL/GenBank/DDBJ whole genome shotgun (WGS) entry which is preliminary data.</text>
</comment>
<keyword evidence="3" id="KW-0804">Transcription</keyword>
<protein>
    <submittedName>
        <fullName evidence="5">Crp/Fnr family transcriptional regulator</fullName>
    </submittedName>
</protein>
<dbReference type="InterPro" id="IPR000595">
    <property type="entry name" value="cNMP-bd_dom"/>
</dbReference>
<reference evidence="6" key="1">
    <citation type="journal article" date="2019" name="Int. J. Syst. Evol. Microbiol.">
        <title>The Global Catalogue of Microorganisms (GCM) 10K type strain sequencing project: providing services to taxonomists for standard genome sequencing and annotation.</title>
        <authorList>
            <consortium name="The Broad Institute Genomics Platform"/>
            <consortium name="The Broad Institute Genome Sequencing Center for Infectious Disease"/>
            <person name="Wu L."/>
            <person name="Ma J."/>
        </authorList>
    </citation>
    <scope>NUCLEOTIDE SEQUENCE [LARGE SCALE GENOMIC DNA]</scope>
    <source>
        <strain evidence="6">CGMCC 1.15122</strain>
    </source>
</reference>
<dbReference type="InterPro" id="IPR012318">
    <property type="entry name" value="HTH_CRP"/>
</dbReference>
<dbReference type="InterPro" id="IPR018490">
    <property type="entry name" value="cNMP-bd_dom_sf"/>
</dbReference>
<proteinExistence type="predicted"/>
<organism evidence="5 6">
    <name type="scientific">Vreelandella lutescens</name>
    <dbReference type="NCBI Taxonomy" id="1602943"/>
    <lineage>
        <taxon>Bacteria</taxon>
        <taxon>Pseudomonadati</taxon>
        <taxon>Pseudomonadota</taxon>
        <taxon>Gammaproteobacteria</taxon>
        <taxon>Oceanospirillales</taxon>
        <taxon>Halomonadaceae</taxon>
        <taxon>Vreelandella</taxon>
    </lineage>
</organism>
<dbReference type="PROSITE" id="PS51063">
    <property type="entry name" value="HTH_CRP_2"/>
    <property type="match status" value="1"/>
</dbReference>
<dbReference type="InterPro" id="IPR014710">
    <property type="entry name" value="RmlC-like_jellyroll"/>
</dbReference>
<dbReference type="Gene3D" id="2.60.120.10">
    <property type="entry name" value="Jelly Rolls"/>
    <property type="match status" value="1"/>
</dbReference>
<dbReference type="Pfam" id="PF13545">
    <property type="entry name" value="HTH_Crp_2"/>
    <property type="match status" value="1"/>
</dbReference>
<dbReference type="Proteomes" id="UP000597301">
    <property type="component" value="Unassembled WGS sequence"/>
</dbReference>
<dbReference type="Gene3D" id="1.10.10.10">
    <property type="entry name" value="Winged helix-like DNA-binding domain superfamily/Winged helix DNA-binding domain"/>
    <property type="match status" value="1"/>
</dbReference>
<dbReference type="EMBL" id="BMHM01000003">
    <property type="protein sequence ID" value="GGC88398.1"/>
    <property type="molecule type" value="Genomic_DNA"/>
</dbReference>
<keyword evidence="2" id="KW-0238">DNA-binding</keyword>